<dbReference type="CDD" id="cd23659">
    <property type="entry name" value="USP_At3g01520-like"/>
    <property type="match status" value="1"/>
</dbReference>
<dbReference type="InterPro" id="IPR006015">
    <property type="entry name" value="Universal_stress_UspA"/>
</dbReference>
<dbReference type="AlphaFoldDB" id="A0A371HR53"/>
<proteinExistence type="predicted"/>
<dbReference type="EMBL" id="QJKJ01001935">
    <property type="protein sequence ID" value="RDY05154.1"/>
    <property type="molecule type" value="Genomic_DNA"/>
</dbReference>
<dbReference type="Proteomes" id="UP000257109">
    <property type="component" value="Unassembled WGS sequence"/>
</dbReference>
<dbReference type="InterPro" id="IPR014729">
    <property type="entry name" value="Rossmann-like_a/b/a_fold"/>
</dbReference>
<evidence type="ECO:0000313" key="3">
    <source>
        <dbReference type="Proteomes" id="UP000257109"/>
    </source>
</evidence>
<dbReference type="SUPFAM" id="SSF52402">
    <property type="entry name" value="Adenine nucleotide alpha hydrolases-like"/>
    <property type="match status" value="1"/>
</dbReference>
<dbReference type="PANTHER" id="PTHR31964">
    <property type="entry name" value="ADENINE NUCLEOTIDE ALPHA HYDROLASES-LIKE SUPERFAMILY PROTEIN"/>
    <property type="match status" value="1"/>
</dbReference>
<feature type="non-terminal residue" evidence="2">
    <location>
        <position position="1"/>
    </location>
</feature>
<evidence type="ECO:0000259" key="1">
    <source>
        <dbReference type="Pfam" id="PF00582"/>
    </source>
</evidence>
<sequence length="189" mass="20504">MEESRGGDQVSGGAEERRMRMKVMVAIDESSGSFYALKWALDNLLTAMATVGEATSSQNDGMLFLVHVDPKVHNYVYPVGPGGAAFYPTTVVVDSVKKAQEERTASILSRALQMCHDKLVKAESVILSGDAREMICEAAEKMGVNLLVLGSRGLGTLKRTILGSVSDYCAHHARMPILIVKPPDHNKKQ</sequence>
<dbReference type="Pfam" id="PF00582">
    <property type="entry name" value="Usp"/>
    <property type="match status" value="1"/>
</dbReference>
<dbReference type="PRINTS" id="PR01438">
    <property type="entry name" value="UNVRSLSTRESS"/>
</dbReference>
<dbReference type="InterPro" id="IPR006016">
    <property type="entry name" value="UspA"/>
</dbReference>
<gene>
    <name evidence="2" type="ORF">CR513_11044</name>
</gene>
<keyword evidence="3" id="KW-1185">Reference proteome</keyword>
<comment type="caution">
    <text evidence="2">The sequence shown here is derived from an EMBL/GenBank/DDBJ whole genome shotgun (WGS) entry which is preliminary data.</text>
</comment>
<feature type="domain" description="UspA" evidence="1">
    <location>
        <begin position="19"/>
        <end position="181"/>
    </location>
</feature>
<name>A0A371HR53_MUCPR</name>
<evidence type="ECO:0000313" key="2">
    <source>
        <dbReference type="EMBL" id="RDY05154.1"/>
    </source>
</evidence>
<dbReference type="OrthoDB" id="843225at2759"/>
<reference evidence="2" key="1">
    <citation type="submission" date="2018-05" db="EMBL/GenBank/DDBJ databases">
        <title>Draft genome of Mucuna pruriens seed.</title>
        <authorList>
            <person name="Nnadi N.E."/>
            <person name="Vos R."/>
            <person name="Hasami M.H."/>
            <person name="Devisetty U.K."/>
            <person name="Aguiy J.C."/>
        </authorList>
    </citation>
    <scope>NUCLEOTIDE SEQUENCE [LARGE SCALE GENOMIC DNA]</scope>
    <source>
        <strain evidence="2">JCA_2017</strain>
    </source>
</reference>
<protein>
    <submittedName>
        <fullName evidence="2">Universal stress protein A-like protein</fullName>
    </submittedName>
</protein>
<dbReference type="STRING" id="157652.A0A371HR53"/>
<dbReference type="Gene3D" id="3.40.50.620">
    <property type="entry name" value="HUPs"/>
    <property type="match status" value="1"/>
</dbReference>
<accession>A0A371HR53</accession>
<dbReference type="PANTHER" id="PTHR31964:SF124">
    <property type="entry name" value="ADENINE NUCLEOTIDE ALPHA HYDROLASES-LIKE SUPERFAMILY PROTEIN"/>
    <property type="match status" value="1"/>
</dbReference>
<organism evidence="2 3">
    <name type="scientific">Mucuna pruriens</name>
    <name type="common">Velvet bean</name>
    <name type="synonym">Dolichos pruriens</name>
    <dbReference type="NCBI Taxonomy" id="157652"/>
    <lineage>
        <taxon>Eukaryota</taxon>
        <taxon>Viridiplantae</taxon>
        <taxon>Streptophyta</taxon>
        <taxon>Embryophyta</taxon>
        <taxon>Tracheophyta</taxon>
        <taxon>Spermatophyta</taxon>
        <taxon>Magnoliopsida</taxon>
        <taxon>eudicotyledons</taxon>
        <taxon>Gunneridae</taxon>
        <taxon>Pentapetalae</taxon>
        <taxon>rosids</taxon>
        <taxon>fabids</taxon>
        <taxon>Fabales</taxon>
        <taxon>Fabaceae</taxon>
        <taxon>Papilionoideae</taxon>
        <taxon>50 kb inversion clade</taxon>
        <taxon>NPAAA clade</taxon>
        <taxon>indigoferoid/millettioid clade</taxon>
        <taxon>Phaseoleae</taxon>
        <taxon>Mucuna</taxon>
    </lineage>
</organism>